<protein>
    <recommendedName>
        <fullName evidence="3">Response regulatory domain-containing protein</fullName>
    </recommendedName>
</protein>
<evidence type="ECO:0008006" key="3">
    <source>
        <dbReference type="Google" id="ProtNLM"/>
    </source>
</evidence>
<evidence type="ECO:0000313" key="1">
    <source>
        <dbReference type="EMBL" id="HEB95080.1"/>
    </source>
</evidence>
<evidence type="ECO:0000313" key="2">
    <source>
        <dbReference type="Proteomes" id="UP000886251"/>
    </source>
</evidence>
<dbReference type="AlphaFoldDB" id="A0A831RIX2"/>
<name>A0A831RIX2_9GAMM</name>
<accession>A0A831RIX2</accession>
<gene>
    <name evidence="1" type="ORF">ENI96_01455</name>
</gene>
<sequence>MTEPLLLSIVELGGYPDFSELFRSRGFRPEKLHSVRKAQGWLKRHRPAVVIAEFHFDPELRDRMSNLESLFATLQRYAPEAKVIVFIDPSHRPRLQQLEQRYPVFGALDYPIDRQALAALLDGLA</sequence>
<dbReference type="EMBL" id="DRKP01000016">
    <property type="protein sequence ID" value="HEB95080.1"/>
    <property type="molecule type" value="Genomic_DNA"/>
</dbReference>
<organism evidence="1 2">
    <name type="scientific">Sedimenticola thiotaurini</name>
    <dbReference type="NCBI Taxonomy" id="1543721"/>
    <lineage>
        <taxon>Bacteria</taxon>
        <taxon>Pseudomonadati</taxon>
        <taxon>Pseudomonadota</taxon>
        <taxon>Gammaproteobacteria</taxon>
        <taxon>Chromatiales</taxon>
        <taxon>Sedimenticolaceae</taxon>
        <taxon>Sedimenticola</taxon>
    </lineage>
</organism>
<comment type="caution">
    <text evidence="1">The sequence shown here is derived from an EMBL/GenBank/DDBJ whole genome shotgun (WGS) entry which is preliminary data.</text>
</comment>
<dbReference type="Proteomes" id="UP000886251">
    <property type="component" value="Unassembled WGS sequence"/>
</dbReference>
<proteinExistence type="predicted"/>
<reference evidence="1" key="1">
    <citation type="journal article" date="2020" name="mSystems">
        <title>Genome- and Community-Level Interaction Insights into Carbon Utilization and Element Cycling Functions of Hydrothermarchaeota in Hydrothermal Sediment.</title>
        <authorList>
            <person name="Zhou Z."/>
            <person name="Liu Y."/>
            <person name="Xu W."/>
            <person name="Pan J."/>
            <person name="Luo Z.H."/>
            <person name="Li M."/>
        </authorList>
    </citation>
    <scope>NUCLEOTIDE SEQUENCE [LARGE SCALE GENOMIC DNA]</scope>
    <source>
        <strain evidence="1">HyVt-443</strain>
    </source>
</reference>